<evidence type="ECO:0000313" key="1">
    <source>
        <dbReference type="EMBL" id="TFB18514.1"/>
    </source>
</evidence>
<evidence type="ECO:0000313" key="2">
    <source>
        <dbReference type="Proteomes" id="UP000297975"/>
    </source>
</evidence>
<comment type="caution">
    <text evidence="1">The sequence shown here is derived from an EMBL/GenBank/DDBJ whole genome shotgun (WGS) entry which is preliminary data.</text>
</comment>
<dbReference type="OrthoDB" id="1350443at2"/>
<dbReference type="EMBL" id="SOPW01000013">
    <property type="protein sequence ID" value="TFB18514.1"/>
    <property type="molecule type" value="Genomic_DNA"/>
</dbReference>
<protein>
    <submittedName>
        <fullName evidence="1">Uncharacterized protein</fullName>
    </submittedName>
</protein>
<sequence>MNYENYIENILSTWKKRPQEGALKMIRKYGYPQEATASRFIWYQNTPWKRTIVFRDTVLHNFPTPHVDFLTQTIDYRTPLPLYDEIAKFDGSVYLDRTSGEVSAKCHMEEANFLTLNLFHEINVGKKSVDEARLFYSDTIEKFKKHNEKSPYLDRFLFPKQFNTADPDISYF</sequence>
<name>A0A4Y8IF36_9BACI</name>
<dbReference type="AlphaFoldDB" id="A0A4Y8IF36"/>
<reference evidence="1 2" key="1">
    <citation type="submission" date="2019-03" db="EMBL/GenBank/DDBJ databases">
        <authorList>
            <person name="He R.-H."/>
        </authorList>
    </citation>
    <scope>NUCLEOTIDE SEQUENCE [LARGE SCALE GENOMIC DNA]</scope>
    <source>
        <strain evidence="2">SH 714</strain>
    </source>
</reference>
<gene>
    <name evidence="1" type="ORF">E3U55_12035</name>
</gene>
<dbReference type="Proteomes" id="UP000297975">
    <property type="component" value="Unassembled WGS sequence"/>
</dbReference>
<dbReference type="RefSeq" id="WP_134340719.1">
    <property type="nucleotide sequence ID" value="NZ_SOPW01000013.1"/>
</dbReference>
<keyword evidence="2" id="KW-1185">Reference proteome</keyword>
<accession>A0A4Y8IF36</accession>
<organism evidence="1 2">
    <name type="scientific">Filobacillus milosensis</name>
    <dbReference type="NCBI Taxonomy" id="94137"/>
    <lineage>
        <taxon>Bacteria</taxon>
        <taxon>Bacillati</taxon>
        <taxon>Bacillota</taxon>
        <taxon>Bacilli</taxon>
        <taxon>Bacillales</taxon>
        <taxon>Bacillaceae</taxon>
        <taxon>Filobacillus</taxon>
    </lineage>
</organism>
<proteinExistence type="predicted"/>